<gene>
    <name evidence="1" type="ORF">HEK616_49320</name>
</gene>
<dbReference type="EMBL" id="AP026073">
    <property type="protein sequence ID" value="BDM71445.1"/>
    <property type="molecule type" value="Genomic_DNA"/>
</dbReference>
<reference evidence="1" key="1">
    <citation type="submission" date="2022-06" db="EMBL/GenBank/DDBJ databases">
        <title>Complete genome sequence of Streptomyces nigrescens HEK616.</title>
        <authorList>
            <person name="Asamizu S."/>
            <person name="Onaka H."/>
        </authorList>
    </citation>
    <scope>NUCLEOTIDE SEQUENCE</scope>
    <source>
        <strain evidence="1">HEK616</strain>
    </source>
</reference>
<dbReference type="RefSeq" id="WP_261955039.1">
    <property type="nucleotide sequence ID" value="NZ_AP026073.1"/>
</dbReference>
<sequence length="168" mass="17822">MVLLPDVRDVAPRLATGAFVLNAGLTMLKADQGTAQGVHGMACAAYPFLRRIPAERFTRLLACAEVAVGGALLAPFVPSRLAGLALTGFSGGLVGMYLRTPGMHEPGSPRPTQEGIALAKDVWMLGTGLGLLAAPCRRRAAARGHRCGPGHHHYGHKAARRHVRCRCW</sequence>
<evidence type="ECO:0000313" key="2">
    <source>
        <dbReference type="Proteomes" id="UP001059597"/>
    </source>
</evidence>
<accession>A0ABN6R1Q6</accession>
<keyword evidence="2" id="KW-1185">Reference proteome</keyword>
<name>A0ABN6R1Q6_STRNI</name>
<evidence type="ECO:0000313" key="1">
    <source>
        <dbReference type="EMBL" id="BDM71445.1"/>
    </source>
</evidence>
<dbReference type="Proteomes" id="UP001059597">
    <property type="component" value="Chromosome"/>
</dbReference>
<organism evidence="1 2">
    <name type="scientific">Streptomyces nigrescens</name>
    <dbReference type="NCBI Taxonomy" id="1920"/>
    <lineage>
        <taxon>Bacteria</taxon>
        <taxon>Bacillati</taxon>
        <taxon>Actinomycetota</taxon>
        <taxon>Actinomycetes</taxon>
        <taxon>Kitasatosporales</taxon>
        <taxon>Streptomycetaceae</taxon>
        <taxon>Streptomyces</taxon>
    </lineage>
</organism>
<proteinExistence type="predicted"/>
<protein>
    <recommendedName>
        <fullName evidence="3">DoxX family protein</fullName>
    </recommendedName>
</protein>
<evidence type="ECO:0008006" key="3">
    <source>
        <dbReference type="Google" id="ProtNLM"/>
    </source>
</evidence>